<evidence type="ECO:0000256" key="4">
    <source>
        <dbReference type="PROSITE-ProRule" id="PRU00108"/>
    </source>
</evidence>
<name>A0A8J5FNU4_ZINOF</name>
<evidence type="ECO:0000259" key="8">
    <source>
        <dbReference type="PROSITE" id="PS50071"/>
    </source>
</evidence>
<keyword evidence="7" id="KW-0175">Coiled coil</keyword>
<dbReference type="PROSITE" id="PS50071">
    <property type="entry name" value="HOMEOBOX_2"/>
    <property type="match status" value="1"/>
</dbReference>
<dbReference type="Pfam" id="PF00046">
    <property type="entry name" value="Homeodomain"/>
    <property type="match status" value="1"/>
</dbReference>
<comment type="similarity">
    <text evidence="6">Belongs to the HD-ZIP homeobox family. Class I subfamily.</text>
</comment>
<dbReference type="PANTHER" id="PTHR24326">
    <property type="entry name" value="HOMEOBOX-LEUCINE ZIPPER PROTEIN"/>
    <property type="match status" value="1"/>
</dbReference>
<evidence type="ECO:0000256" key="6">
    <source>
        <dbReference type="RuleBase" id="RU369038"/>
    </source>
</evidence>
<dbReference type="EMBL" id="JACMSC010000014">
    <property type="protein sequence ID" value="KAG6491174.1"/>
    <property type="molecule type" value="Genomic_DNA"/>
</dbReference>
<keyword evidence="4 5" id="KW-0371">Homeobox</keyword>
<keyword evidence="3 6" id="KW-0804">Transcription</keyword>
<dbReference type="PROSITE" id="PS00027">
    <property type="entry name" value="HOMEOBOX_1"/>
    <property type="match status" value="1"/>
</dbReference>
<evidence type="ECO:0000256" key="7">
    <source>
        <dbReference type="SAM" id="Coils"/>
    </source>
</evidence>
<keyword evidence="10" id="KW-1185">Reference proteome</keyword>
<reference evidence="9 10" key="1">
    <citation type="submission" date="2020-08" db="EMBL/GenBank/DDBJ databases">
        <title>Plant Genome Project.</title>
        <authorList>
            <person name="Zhang R.-G."/>
        </authorList>
    </citation>
    <scope>NUCLEOTIDE SEQUENCE [LARGE SCALE GENOMIC DNA]</scope>
    <source>
        <tissue evidence="9">Rhizome</tissue>
    </source>
</reference>
<comment type="caution">
    <text evidence="9">The sequence shown here is derived from an EMBL/GenBank/DDBJ whole genome shotgun (WGS) entry which is preliminary data.</text>
</comment>
<organism evidence="9 10">
    <name type="scientific">Zingiber officinale</name>
    <name type="common">Ginger</name>
    <name type="synonym">Amomum zingiber</name>
    <dbReference type="NCBI Taxonomy" id="94328"/>
    <lineage>
        <taxon>Eukaryota</taxon>
        <taxon>Viridiplantae</taxon>
        <taxon>Streptophyta</taxon>
        <taxon>Embryophyta</taxon>
        <taxon>Tracheophyta</taxon>
        <taxon>Spermatophyta</taxon>
        <taxon>Magnoliopsida</taxon>
        <taxon>Liliopsida</taxon>
        <taxon>Zingiberales</taxon>
        <taxon>Zingiberaceae</taxon>
        <taxon>Zingiber</taxon>
    </lineage>
</organism>
<keyword evidence="4 5" id="KW-0539">Nucleus</keyword>
<proteinExistence type="inferred from homology"/>
<dbReference type="Proteomes" id="UP000734854">
    <property type="component" value="Unassembled WGS sequence"/>
</dbReference>
<evidence type="ECO:0000256" key="5">
    <source>
        <dbReference type="RuleBase" id="RU000682"/>
    </source>
</evidence>
<gene>
    <name evidence="9" type="ORF">ZIOFF_052507</name>
</gene>
<evidence type="ECO:0000256" key="1">
    <source>
        <dbReference type="ARBA" id="ARBA00004123"/>
    </source>
</evidence>
<sequence length="218" mass="24888">MTTYRGMLPFFPAANLLLQPHVDAEVEMDQGKKRAADGSLEETGLSDTGLMAAGERKKRLRLEQIMVLEKSFEMGRKLEPERKAELARALGLPPRQVAIWFQNRRARWKNKRTEEEFDELKRQLAAIREENAELEEENQRLLAELLALKGKETACEPINLNKEAQDCCGRPVTAPEFLFHGAAGGRRPSHREDGDLCSMLDGQSAFWVWPEHSKFHPH</sequence>
<accession>A0A8J5FNU4</accession>
<dbReference type="InterPro" id="IPR045224">
    <property type="entry name" value="HDZip_class_I_plant"/>
</dbReference>
<dbReference type="SMART" id="SM00389">
    <property type="entry name" value="HOX"/>
    <property type="match status" value="1"/>
</dbReference>
<feature type="coiled-coil region" evidence="7">
    <location>
        <begin position="103"/>
        <end position="151"/>
    </location>
</feature>
<protein>
    <recommendedName>
        <fullName evidence="6">Homeobox-leucine zipper protein</fullName>
    </recommendedName>
    <alternativeName>
        <fullName evidence="6">HD-ZIP protein</fullName>
    </alternativeName>
    <alternativeName>
        <fullName evidence="6">Homeodomain transcription factor</fullName>
    </alternativeName>
</protein>
<evidence type="ECO:0000313" key="9">
    <source>
        <dbReference type="EMBL" id="KAG6491174.1"/>
    </source>
</evidence>
<comment type="function">
    <text evidence="6">Transcription factor.</text>
</comment>
<feature type="DNA-binding region" description="Homeobox" evidence="4">
    <location>
        <begin position="53"/>
        <end position="112"/>
    </location>
</feature>
<dbReference type="GO" id="GO:0043565">
    <property type="term" value="F:sequence-specific DNA binding"/>
    <property type="evidence" value="ECO:0007669"/>
    <property type="project" value="TreeGrafter"/>
</dbReference>
<dbReference type="GO" id="GO:0000981">
    <property type="term" value="F:DNA-binding transcription factor activity, RNA polymerase II-specific"/>
    <property type="evidence" value="ECO:0007669"/>
    <property type="project" value="UniProtKB-UniRule"/>
</dbReference>
<dbReference type="GO" id="GO:0005634">
    <property type="term" value="C:nucleus"/>
    <property type="evidence" value="ECO:0007669"/>
    <property type="project" value="UniProtKB-SubCell"/>
</dbReference>
<evidence type="ECO:0000313" key="10">
    <source>
        <dbReference type="Proteomes" id="UP000734854"/>
    </source>
</evidence>
<dbReference type="PANTHER" id="PTHR24326:SF176">
    <property type="entry name" value="HOMEOBOX-LEUCINE ZIPPER PROTEIN ATHB-13"/>
    <property type="match status" value="1"/>
</dbReference>
<evidence type="ECO:0000256" key="3">
    <source>
        <dbReference type="ARBA" id="ARBA00023163"/>
    </source>
</evidence>
<feature type="domain" description="Homeobox" evidence="8">
    <location>
        <begin position="51"/>
        <end position="111"/>
    </location>
</feature>
<evidence type="ECO:0000256" key="2">
    <source>
        <dbReference type="ARBA" id="ARBA00023015"/>
    </source>
</evidence>
<dbReference type="GO" id="GO:0045893">
    <property type="term" value="P:positive regulation of DNA-templated transcription"/>
    <property type="evidence" value="ECO:0007669"/>
    <property type="project" value="TreeGrafter"/>
</dbReference>
<comment type="subcellular location">
    <subcellularLocation>
        <location evidence="1 4 5">Nucleus</location>
    </subcellularLocation>
</comment>
<dbReference type="InterPro" id="IPR017970">
    <property type="entry name" value="Homeobox_CS"/>
</dbReference>
<dbReference type="CDD" id="cd00086">
    <property type="entry name" value="homeodomain"/>
    <property type="match status" value="1"/>
</dbReference>
<dbReference type="InterPro" id="IPR001356">
    <property type="entry name" value="HD"/>
</dbReference>
<keyword evidence="4 5" id="KW-0238">DNA-binding</keyword>
<dbReference type="OrthoDB" id="6159439at2759"/>
<keyword evidence="2 6" id="KW-0805">Transcription regulation</keyword>
<dbReference type="AlphaFoldDB" id="A0A8J5FNU4"/>